<dbReference type="Proteomes" id="UP000762676">
    <property type="component" value="Unassembled WGS sequence"/>
</dbReference>
<dbReference type="EMBL" id="BMAT01002557">
    <property type="protein sequence ID" value="GFS09115.1"/>
    <property type="molecule type" value="Genomic_DNA"/>
</dbReference>
<organism evidence="2 3">
    <name type="scientific">Elysia marginata</name>
    <dbReference type="NCBI Taxonomy" id="1093978"/>
    <lineage>
        <taxon>Eukaryota</taxon>
        <taxon>Metazoa</taxon>
        <taxon>Spiralia</taxon>
        <taxon>Lophotrochozoa</taxon>
        <taxon>Mollusca</taxon>
        <taxon>Gastropoda</taxon>
        <taxon>Heterobranchia</taxon>
        <taxon>Euthyneura</taxon>
        <taxon>Panpulmonata</taxon>
        <taxon>Sacoglossa</taxon>
        <taxon>Placobranchoidea</taxon>
        <taxon>Plakobranchidae</taxon>
        <taxon>Elysia</taxon>
    </lineage>
</organism>
<protein>
    <recommendedName>
        <fullName evidence="1">VWFA domain-containing protein</fullName>
    </recommendedName>
</protein>
<dbReference type="SUPFAM" id="SSF53300">
    <property type="entry name" value="vWA-like"/>
    <property type="match status" value="1"/>
</dbReference>
<dbReference type="Gene3D" id="3.40.50.410">
    <property type="entry name" value="von Willebrand factor, type A domain"/>
    <property type="match status" value="1"/>
</dbReference>
<comment type="caution">
    <text evidence="2">The sequence shown here is derived from an EMBL/GenBank/DDBJ whole genome shotgun (WGS) entry which is preliminary data.</text>
</comment>
<dbReference type="InterPro" id="IPR036465">
    <property type="entry name" value="vWFA_dom_sf"/>
</dbReference>
<sequence>MAILVVDDTNKDLHLFKPEVKLLKRNNVKVAVVAVGEVPEPTIRFLASNPDEHVIRVSGYDSFKDNGIDVLYLLCGLEEPGKYHTDVKYYHNDQGSQLLIKAPPTPDMTKTTENAKLLNSFKRHQP</sequence>
<feature type="domain" description="VWFA" evidence="1">
    <location>
        <begin position="2"/>
        <end position="64"/>
    </location>
</feature>
<proteinExistence type="predicted"/>
<evidence type="ECO:0000259" key="1">
    <source>
        <dbReference type="Pfam" id="PF00092"/>
    </source>
</evidence>
<keyword evidence="3" id="KW-1185">Reference proteome</keyword>
<evidence type="ECO:0000313" key="3">
    <source>
        <dbReference type="Proteomes" id="UP000762676"/>
    </source>
</evidence>
<name>A0AAV4IHJ8_9GAST</name>
<dbReference type="InterPro" id="IPR002035">
    <property type="entry name" value="VWF_A"/>
</dbReference>
<dbReference type="Pfam" id="PF00092">
    <property type="entry name" value="VWA"/>
    <property type="match status" value="1"/>
</dbReference>
<gene>
    <name evidence="2" type="ORF">ElyMa_001290400</name>
</gene>
<accession>A0AAV4IHJ8</accession>
<evidence type="ECO:0000313" key="2">
    <source>
        <dbReference type="EMBL" id="GFS09115.1"/>
    </source>
</evidence>
<dbReference type="AlphaFoldDB" id="A0AAV4IHJ8"/>
<reference evidence="2 3" key="1">
    <citation type="journal article" date="2021" name="Elife">
        <title>Chloroplast acquisition without the gene transfer in kleptoplastic sea slugs, Plakobranchus ocellatus.</title>
        <authorList>
            <person name="Maeda T."/>
            <person name="Takahashi S."/>
            <person name="Yoshida T."/>
            <person name="Shimamura S."/>
            <person name="Takaki Y."/>
            <person name="Nagai Y."/>
            <person name="Toyoda A."/>
            <person name="Suzuki Y."/>
            <person name="Arimoto A."/>
            <person name="Ishii H."/>
            <person name="Satoh N."/>
            <person name="Nishiyama T."/>
            <person name="Hasebe M."/>
            <person name="Maruyama T."/>
            <person name="Minagawa J."/>
            <person name="Obokata J."/>
            <person name="Shigenobu S."/>
        </authorList>
    </citation>
    <scope>NUCLEOTIDE SEQUENCE [LARGE SCALE GENOMIC DNA]</scope>
</reference>